<feature type="compositionally biased region" description="Acidic residues" evidence="1">
    <location>
        <begin position="61"/>
        <end position="75"/>
    </location>
</feature>
<evidence type="ECO:0000313" key="3">
    <source>
        <dbReference type="Proteomes" id="UP000772434"/>
    </source>
</evidence>
<dbReference type="AlphaFoldDB" id="A0A9P5UC47"/>
<comment type="caution">
    <text evidence="2">The sequence shown here is derived from an EMBL/GenBank/DDBJ whole genome shotgun (WGS) entry which is preliminary data.</text>
</comment>
<protein>
    <submittedName>
        <fullName evidence="2">Uncharacterized protein</fullName>
    </submittedName>
</protein>
<proteinExistence type="predicted"/>
<evidence type="ECO:0000256" key="1">
    <source>
        <dbReference type="SAM" id="MobiDB-lite"/>
    </source>
</evidence>
<sequence length="191" mass="21944">MLKRRASSPPPSSLSNIPIISDTTPFEKLRDSKRRRVDPPVLDGQMRGWGTPRDVLYQSFGDEDDGEEDIIDDDNDVPRNTSPDSTYKSTNDFLHELHALQRHRLLFSSNQGHSDKTSHDYGYPLHQPGKGMPDAPLHQREHYDTMPLASEEKRHEFDSVREHYEEMNRLLGSVVLSRRRELGPKLGNNDT</sequence>
<organism evidence="2 3">
    <name type="scientific">Rhodocollybia butyracea</name>
    <dbReference type="NCBI Taxonomy" id="206335"/>
    <lineage>
        <taxon>Eukaryota</taxon>
        <taxon>Fungi</taxon>
        <taxon>Dikarya</taxon>
        <taxon>Basidiomycota</taxon>
        <taxon>Agaricomycotina</taxon>
        <taxon>Agaricomycetes</taxon>
        <taxon>Agaricomycetidae</taxon>
        <taxon>Agaricales</taxon>
        <taxon>Marasmiineae</taxon>
        <taxon>Omphalotaceae</taxon>
        <taxon>Rhodocollybia</taxon>
    </lineage>
</organism>
<dbReference type="Proteomes" id="UP000772434">
    <property type="component" value="Unassembled WGS sequence"/>
</dbReference>
<feature type="region of interest" description="Disordered" evidence="1">
    <location>
        <begin position="1"/>
        <end position="88"/>
    </location>
</feature>
<dbReference type="EMBL" id="JADNRY010000016">
    <property type="protein sequence ID" value="KAF9073741.1"/>
    <property type="molecule type" value="Genomic_DNA"/>
</dbReference>
<accession>A0A9P5UC47</accession>
<keyword evidence="3" id="KW-1185">Reference proteome</keyword>
<evidence type="ECO:0000313" key="2">
    <source>
        <dbReference type="EMBL" id="KAF9073741.1"/>
    </source>
</evidence>
<feature type="compositionally biased region" description="Polar residues" evidence="1">
    <location>
        <begin position="78"/>
        <end position="88"/>
    </location>
</feature>
<gene>
    <name evidence="2" type="ORF">BDP27DRAFT_1318077</name>
</gene>
<reference evidence="2" key="1">
    <citation type="submission" date="2020-11" db="EMBL/GenBank/DDBJ databases">
        <authorList>
            <consortium name="DOE Joint Genome Institute"/>
            <person name="Ahrendt S."/>
            <person name="Riley R."/>
            <person name="Andreopoulos W."/>
            <person name="Labutti K."/>
            <person name="Pangilinan J."/>
            <person name="Ruiz-Duenas F.J."/>
            <person name="Barrasa J.M."/>
            <person name="Sanchez-Garcia M."/>
            <person name="Camarero S."/>
            <person name="Miyauchi S."/>
            <person name="Serrano A."/>
            <person name="Linde D."/>
            <person name="Babiker R."/>
            <person name="Drula E."/>
            <person name="Ayuso-Fernandez I."/>
            <person name="Pacheco R."/>
            <person name="Padilla G."/>
            <person name="Ferreira P."/>
            <person name="Barriuso J."/>
            <person name="Kellner H."/>
            <person name="Castanera R."/>
            <person name="Alfaro M."/>
            <person name="Ramirez L."/>
            <person name="Pisabarro A.G."/>
            <person name="Kuo A."/>
            <person name="Tritt A."/>
            <person name="Lipzen A."/>
            <person name="He G."/>
            <person name="Yan M."/>
            <person name="Ng V."/>
            <person name="Cullen D."/>
            <person name="Martin F."/>
            <person name="Rosso M.-N."/>
            <person name="Henrissat B."/>
            <person name="Hibbett D."/>
            <person name="Martinez A.T."/>
            <person name="Grigoriev I.V."/>
        </authorList>
    </citation>
    <scope>NUCLEOTIDE SEQUENCE</scope>
    <source>
        <strain evidence="2">AH 40177</strain>
    </source>
</reference>
<dbReference type="OrthoDB" id="3262473at2759"/>
<name>A0A9P5UC47_9AGAR</name>